<dbReference type="EC" id="2.7.7.7" evidence="1"/>
<organism evidence="9 10">
    <name type="scientific">Alkalimarinus sediminis</name>
    <dbReference type="NCBI Taxonomy" id="1632866"/>
    <lineage>
        <taxon>Bacteria</taxon>
        <taxon>Pseudomonadati</taxon>
        <taxon>Pseudomonadota</taxon>
        <taxon>Gammaproteobacteria</taxon>
        <taxon>Alteromonadales</taxon>
        <taxon>Alteromonadaceae</taxon>
        <taxon>Alkalimarinus</taxon>
    </lineage>
</organism>
<dbReference type="SUPFAM" id="SSF52540">
    <property type="entry name" value="P-loop containing nucleoside triphosphate hydrolases"/>
    <property type="match status" value="1"/>
</dbReference>
<dbReference type="Gene3D" id="1.20.272.10">
    <property type="match status" value="1"/>
</dbReference>
<comment type="catalytic activity">
    <reaction evidence="7">
        <text>DNA(n) + a 2'-deoxyribonucleoside 5'-triphosphate = DNA(n+1) + diphosphate</text>
        <dbReference type="Rhea" id="RHEA:22508"/>
        <dbReference type="Rhea" id="RHEA-COMP:17339"/>
        <dbReference type="Rhea" id="RHEA-COMP:17340"/>
        <dbReference type="ChEBI" id="CHEBI:33019"/>
        <dbReference type="ChEBI" id="CHEBI:61560"/>
        <dbReference type="ChEBI" id="CHEBI:173112"/>
        <dbReference type="EC" id="2.7.7.7"/>
    </reaction>
</comment>
<name>A0A9E8HNV7_9ALTE</name>
<dbReference type="RefSeq" id="WP_251812187.1">
    <property type="nucleotide sequence ID" value="NZ_CP101527.1"/>
</dbReference>
<evidence type="ECO:0000256" key="7">
    <source>
        <dbReference type="ARBA" id="ARBA00049244"/>
    </source>
</evidence>
<evidence type="ECO:0000256" key="5">
    <source>
        <dbReference type="ARBA" id="ARBA00022705"/>
    </source>
</evidence>
<keyword evidence="5" id="KW-0235">DNA replication</keyword>
<proteinExistence type="predicted"/>
<dbReference type="InterPro" id="IPR050238">
    <property type="entry name" value="DNA_Rep/Repair_Clamp_Loader"/>
</dbReference>
<keyword evidence="6" id="KW-0239">DNA-directed DNA polymerase</keyword>
<dbReference type="NCBIfam" id="TIGR00678">
    <property type="entry name" value="holB"/>
    <property type="match status" value="1"/>
</dbReference>
<dbReference type="AlphaFoldDB" id="A0A9E8HNV7"/>
<dbReference type="GO" id="GO:0008408">
    <property type="term" value="F:3'-5' exonuclease activity"/>
    <property type="evidence" value="ECO:0007669"/>
    <property type="project" value="InterPro"/>
</dbReference>
<dbReference type="GO" id="GO:0003677">
    <property type="term" value="F:DNA binding"/>
    <property type="evidence" value="ECO:0007669"/>
    <property type="project" value="InterPro"/>
</dbReference>
<dbReference type="InterPro" id="IPR015199">
    <property type="entry name" value="DNA_pol_III_delta_C"/>
</dbReference>
<evidence type="ECO:0000256" key="1">
    <source>
        <dbReference type="ARBA" id="ARBA00012417"/>
    </source>
</evidence>
<evidence type="ECO:0000256" key="2">
    <source>
        <dbReference type="ARBA" id="ARBA00014363"/>
    </source>
</evidence>
<dbReference type="Pfam" id="PF09115">
    <property type="entry name" value="DNApol3-delta_C"/>
    <property type="match status" value="1"/>
</dbReference>
<evidence type="ECO:0000313" key="10">
    <source>
        <dbReference type="Proteomes" id="UP001164472"/>
    </source>
</evidence>
<dbReference type="GO" id="GO:0006261">
    <property type="term" value="P:DNA-templated DNA replication"/>
    <property type="evidence" value="ECO:0007669"/>
    <property type="project" value="TreeGrafter"/>
</dbReference>
<dbReference type="PANTHER" id="PTHR11669">
    <property type="entry name" value="REPLICATION FACTOR C / DNA POLYMERASE III GAMMA-TAU SUBUNIT"/>
    <property type="match status" value="1"/>
</dbReference>
<protein>
    <recommendedName>
        <fullName evidence="2">DNA polymerase III subunit delta'</fullName>
        <ecNumber evidence="1">2.7.7.7</ecNumber>
    </recommendedName>
</protein>
<evidence type="ECO:0000313" key="9">
    <source>
        <dbReference type="EMBL" id="UZW76038.1"/>
    </source>
</evidence>
<dbReference type="GO" id="GO:0003887">
    <property type="term" value="F:DNA-directed DNA polymerase activity"/>
    <property type="evidence" value="ECO:0007669"/>
    <property type="project" value="UniProtKB-KW"/>
</dbReference>
<keyword evidence="3 9" id="KW-0808">Transferase</keyword>
<reference evidence="9" key="1">
    <citation type="submission" date="2022-07" db="EMBL/GenBank/DDBJ databases">
        <title>Alkalimarinus sp. nov., isolated from gut of a Alitta virens.</title>
        <authorList>
            <person name="Yang A.I."/>
            <person name="Shin N.-R."/>
        </authorList>
    </citation>
    <scope>NUCLEOTIDE SEQUENCE</scope>
    <source>
        <strain evidence="9">FA028</strain>
    </source>
</reference>
<dbReference type="EMBL" id="CP101527">
    <property type="protein sequence ID" value="UZW76038.1"/>
    <property type="molecule type" value="Genomic_DNA"/>
</dbReference>
<evidence type="ECO:0000256" key="4">
    <source>
        <dbReference type="ARBA" id="ARBA00022695"/>
    </source>
</evidence>
<dbReference type="Gene3D" id="3.40.50.300">
    <property type="entry name" value="P-loop containing nucleotide triphosphate hydrolases"/>
    <property type="match status" value="1"/>
</dbReference>
<keyword evidence="10" id="KW-1185">Reference proteome</keyword>
<sequence length="350" mass="39262">MNDSSHQAPAAIPNLYYPWQELQWQKLTEVFSSGRLPHAIMLSGTSGTGKTRFADSLANLVLCEQPFNGGIEQKGPSPCGDCKNCKLVEAEAHPDIRYFSPEEKSTVVKVDQIRLLNEYISKSSQQGGYKVAIIYPAEAMNHNAANALLKSLEEPSQKSLIILVVDQPGRMLATIRSRCQVIDFPMPSYRHSLEWLQLALPESTLHEDLLELAAGSPIKAYQMAESEAVAQKQSMIADLAKVLKREVTVVSVAGKWQKYELQIVLAWNVTWVQQLIRYAMTKDTQLIKDDTLLKVIQYLAGKHPAARFYELLDKVQIACDLVARKTNPNNQILIENLLVGWCELMQKRAV</sequence>
<evidence type="ECO:0000256" key="6">
    <source>
        <dbReference type="ARBA" id="ARBA00022932"/>
    </source>
</evidence>
<evidence type="ECO:0000259" key="8">
    <source>
        <dbReference type="Pfam" id="PF09115"/>
    </source>
</evidence>
<gene>
    <name evidence="9" type="ORF">NNL22_05505</name>
</gene>
<dbReference type="InterPro" id="IPR027417">
    <property type="entry name" value="P-loop_NTPase"/>
</dbReference>
<dbReference type="Proteomes" id="UP001164472">
    <property type="component" value="Chromosome"/>
</dbReference>
<dbReference type="KEGG" id="asem:NNL22_05505"/>
<feature type="domain" description="DNA polymerase III delta subunit C-terminal" evidence="8">
    <location>
        <begin position="228"/>
        <end position="341"/>
    </location>
</feature>
<dbReference type="InterPro" id="IPR004622">
    <property type="entry name" value="DNA_pol_HolB"/>
</dbReference>
<accession>A0A9E8HNV7</accession>
<dbReference type="NCBIfam" id="NF004310">
    <property type="entry name" value="PRK05707.1"/>
    <property type="match status" value="1"/>
</dbReference>
<dbReference type="GO" id="GO:0009360">
    <property type="term" value="C:DNA polymerase III complex"/>
    <property type="evidence" value="ECO:0007669"/>
    <property type="project" value="InterPro"/>
</dbReference>
<dbReference type="PANTHER" id="PTHR11669:SF8">
    <property type="entry name" value="DNA POLYMERASE III SUBUNIT DELTA"/>
    <property type="match status" value="1"/>
</dbReference>
<dbReference type="Pfam" id="PF13177">
    <property type="entry name" value="DNA_pol3_delta2"/>
    <property type="match status" value="1"/>
</dbReference>
<evidence type="ECO:0000256" key="3">
    <source>
        <dbReference type="ARBA" id="ARBA00022679"/>
    </source>
</evidence>
<keyword evidence="4 9" id="KW-0548">Nucleotidyltransferase</keyword>